<keyword evidence="1" id="KW-0732">Signal</keyword>
<sequence length="434" mass="46347">MAPLKVFLIISTLLPVLTLAVPVEYEGPGPGPGGGPGGSEVSGEWDEINVTLGLASQTGPIRIDSSPSGKTLVLGQVNGVLEVIYENEKTSLGSSHDDAGVTVCNDNLLAVGQAIVSNLVNIYTRNDNNVWSLNQTINGPVSGSEFGRFISCHDDTLLVGAIREASNAGRAYVYQNDGFGTPFQLMKTIDPPSSAGGFFGVGVVTDGEILAIADLLAVDGQINAGSVHIYEGRESNWSAPPNQIQSPTPQQNGRFGTDGLDKLGIVDNTIVATEEGLKIPYAFEKNESGHYQPTALNFTGAASTIISGSGSGTRVLVMDKVALTIQVFEHTAPFTWSLFEDLTRPVIIGGPGAPAPAENSVGVISETNVYVIIETGEYENVEYPLFEYQFPNETEYEYEYEYEYEDEEEDDDNSTDRVLLGAAVFIPFILAFGL</sequence>
<dbReference type="InterPro" id="IPR028994">
    <property type="entry name" value="Integrin_alpha_N"/>
</dbReference>
<protein>
    <submittedName>
        <fullName evidence="2">Uncharacterized protein</fullName>
    </submittedName>
</protein>
<evidence type="ECO:0000256" key="1">
    <source>
        <dbReference type="SAM" id="SignalP"/>
    </source>
</evidence>
<dbReference type="EMBL" id="HBIN01010994">
    <property type="protein sequence ID" value="CAE0437990.1"/>
    <property type="molecule type" value="Transcribed_RNA"/>
</dbReference>
<name>A0A7S3LPK4_9STRA</name>
<feature type="signal peptide" evidence="1">
    <location>
        <begin position="1"/>
        <end position="20"/>
    </location>
</feature>
<dbReference type="PANTHER" id="PTHR36220">
    <property type="entry name" value="UNNAMED PRODUCT"/>
    <property type="match status" value="1"/>
</dbReference>
<accession>A0A7S3LPK4</accession>
<dbReference type="AlphaFoldDB" id="A0A7S3LPK4"/>
<evidence type="ECO:0000313" key="2">
    <source>
        <dbReference type="EMBL" id="CAE0437990.1"/>
    </source>
</evidence>
<dbReference type="Gene3D" id="2.130.10.130">
    <property type="entry name" value="Integrin alpha, N-terminal"/>
    <property type="match status" value="1"/>
</dbReference>
<reference evidence="2" key="1">
    <citation type="submission" date="2021-01" db="EMBL/GenBank/DDBJ databases">
        <authorList>
            <person name="Corre E."/>
            <person name="Pelletier E."/>
            <person name="Niang G."/>
            <person name="Scheremetjew M."/>
            <person name="Finn R."/>
            <person name="Kale V."/>
            <person name="Holt S."/>
            <person name="Cochrane G."/>
            <person name="Meng A."/>
            <person name="Brown T."/>
            <person name="Cohen L."/>
        </authorList>
    </citation>
    <scope>NUCLEOTIDE SEQUENCE</scope>
    <source>
        <strain evidence="2">GSBS06</strain>
    </source>
</reference>
<organism evidence="2">
    <name type="scientific">Aplanochytrium stocchinoi</name>
    <dbReference type="NCBI Taxonomy" id="215587"/>
    <lineage>
        <taxon>Eukaryota</taxon>
        <taxon>Sar</taxon>
        <taxon>Stramenopiles</taxon>
        <taxon>Bigyra</taxon>
        <taxon>Labyrinthulomycetes</taxon>
        <taxon>Thraustochytrida</taxon>
        <taxon>Thraustochytriidae</taxon>
        <taxon>Aplanochytrium</taxon>
    </lineage>
</organism>
<feature type="chain" id="PRO_5030839809" evidence="1">
    <location>
        <begin position="21"/>
        <end position="434"/>
    </location>
</feature>
<dbReference type="PANTHER" id="PTHR36220:SF1">
    <property type="entry name" value="GAMMA TUBULIN COMPLEX COMPONENT C-TERMINAL DOMAIN-CONTAINING PROTEIN"/>
    <property type="match status" value="1"/>
</dbReference>
<gene>
    <name evidence="2" type="ORF">ASTO00021_LOCUS8242</name>
</gene>
<dbReference type="SUPFAM" id="SSF69318">
    <property type="entry name" value="Integrin alpha N-terminal domain"/>
    <property type="match status" value="1"/>
</dbReference>
<proteinExistence type="predicted"/>